<feature type="transmembrane region" description="Helical" evidence="2">
    <location>
        <begin position="303"/>
        <end position="325"/>
    </location>
</feature>
<dbReference type="Pfam" id="PF13401">
    <property type="entry name" value="AAA_22"/>
    <property type="match status" value="1"/>
</dbReference>
<dbReference type="SUPFAM" id="SSF110997">
    <property type="entry name" value="Sporulation related repeat"/>
    <property type="match status" value="1"/>
</dbReference>
<evidence type="ECO:0000313" key="5">
    <source>
        <dbReference type="Proteomes" id="UP000663720"/>
    </source>
</evidence>
<keyword evidence="5" id="KW-1185">Reference proteome</keyword>
<evidence type="ECO:0000259" key="3">
    <source>
        <dbReference type="PROSITE" id="PS51724"/>
    </source>
</evidence>
<accession>A0A975GJZ9</accession>
<dbReference type="CDD" id="cd00009">
    <property type="entry name" value="AAA"/>
    <property type="match status" value="1"/>
</dbReference>
<gene>
    <name evidence="4" type="ORF">dnl_57230</name>
</gene>
<dbReference type="GO" id="GO:0016887">
    <property type="term" value="F:ATP hydrolysis activity"/>
    <property type="evidence" value="ECO:0007669"/>
    <property type="project" value="InterPro"/>
</dbReference>
<dbReference type="Pfam" id="PF05036">
    <property type="entry name" value="SPOR"/>
    <property type="match status" value="1"/>
</dbReference>
<dbReference type="PANTHER" id="PTHR35894:SF5">
    <property type="entry name" value="MU-LIKE PROPHAGE FLUMU DNA TRANSPOSITION PROTEIN B"/>
    <property type="match status" value="1"/>
</dbReference>
<protein>
    <submittedName>
        <fullName evidence="4">AAA ATPase-like domain-containing protein, sporulation-like domain-containing</fullName>
    </submittedName>
</protein>
<dbReference type="Proteomes" id="UP000663720">
    <property type="component" value="Chromosome"/>
</dbReference>
<dbReference type="InterPro" id="IPR007730">
    <property type="entry name" value="SPOR-like_dom"/>
</dbReference>
<dbReference type="PROSITE" id="PS51724">
    <property type="entry name" value="SPOR"/>
    <property type="match status" value="1"/>
</dbReference>
<dbReference type="InterPro" id="IPR036680">
    <property type="entry name" value="SPOR-like_sf"/>
</dbReference>
<organism evidence="4 5">
    <name type="scientific">Desulfonema limicola</name>
    <dbReference type="NCBI Taxonomy" id="45656"/>
    <lineage>
        <taxon>Bacteria</taxon>
        <taxon>Pseudomonadati</taxon>
        <taxon>Thermodesulfobacteriota</taxon>
        <taxon>Desulfobacteria</taxon>
        <taxon>Desulfobacterales</taxon>
        <taxon>Desulfococcaceae</taxon>
        <taxon>Desulfonema</taxon>
    </lineage>
</organism>
<evidence type="ECO:0000256" key="1">
    <source>
        <dbReference type="SAM" id="MobiDB-lite"/>
    </source>
</evidence>
<feature type="compositionally biased region" description="Basic and acidic residues" evidence="1">
    <location>
        <begin position="356"/>
        <end position="365"/>
    </location>
</feature>
<feature type="region of interest" description="Disordered" evidence="1">
    <location>
        <begin position="342"/>
        <end position="365"/>
    </location>
</feature>
<dbReference type="InterPro" id="IPR049945">
    <property type="entry name" value="AAA_22"/>
</dbReference>
<keyword evidence="2" id="KW-0472">Membrane</keyword>
<keyword evidence="2" id="KW-1133">Transmembrane helix</keyword>
<evidence type="ECO:0000256" key="2">
    <source>
        <dbReference type="SAM" id="Phobius"/>
    </source>
</evidence>
<dbReference type="Gene3D" id="3.30.70.1070">
    <property type="entry name" value="Sporulation related repeat"/>
    <property type="match status" value="1"/>
</dbReference>
<dbReference type="InterPro" id="IPR003593">
    <property type="entry name" value="AAA+_ATPase"/>
</dbReference>
<reference evidence="4" key="1">
    <citation type="journal article" date="2021" name="Microb. Physiol.">
        <title>Proteogenomic Insights into the Physiology of Marine, Sulfate-Reducing, Filamentous Desulfonema limicola and Desulfonema magnum.</title>
        <authorList>
            <person name="Schnaars V."/>
            <person name="Wohlbrand L."/>
            <person name="Scheve S."/>
            <person name="Hinrichs C."/>
            <person name="Reinhardt R."/>
            <person name="Rabus R."/>
        </authorList>
    </citation>
    <scope>NUCLEOTIDE SEQUENCE</scope>
    <source>
        <strain evidence="4">5ac10</strain>
    </source>
</reference>
<keyword evidence="2" id="KW-0812">Transmembrane</keyword>
<dbReference type="RefSeq" id="WP_207689168.1">
    <property type="nucleotide sequence ID" value="NZ_CP061799.1"/>
</dbReference>
<name>A0A975GJZ9_9BACT</name>
<dbReference type="Gene3D" id="3.40.50.300">
    <property type="entry name" value="P-loop containing nucleotide triphosphate hydrolases"/>
    <property type="match status" value="1"/>
</dbReference>
<dbReference type="InterPro" id="IPR027417">
    <property type="entry name" value="P-loop_NTPase"/>
</dbReference>
<dbReference type="GO" id="GO:0042834">
    <property type="term" value="F:peptidoglycan binding"/>
    <property type="evidence" value="ECO:0007669"/>
    <property type="project" value="InterPro"/>
</dbReference>
<dbReference type="InterPro" id="IPR052026">
    <property type="entry name" value="ExeA_AAA_ATPase_DNA-bind"/>
</dbReference>
<dbReference type="SUPFAM" id="SSF52540">
    <property type="entry name" value="P-loop containing nucleoside triphosphate hydrolases"/>
    <property type="match status" value="1"/>
</dbReference>
<dbReference type="PANTHER" id="PTHR35894">
    <property type="entry name" value="GENERAL SECRETION PATHWAY PROTEIN A-RELATED"/>
    <property type="match status" value="1"/>
</dbReference>
<dbReference type="KEGG" id="dli:dnl_57230"/>
<evidence type="ECO:0000313" key="4">
    <source>
        <dbReference type="EMBL" id="QTA83323.1"/>
    </source>
</evidence>
<sequence>MYKDHFNLTALPFKNTPDPAFFFMGSRYRDTLALMIHSIVSRKGIICITGPAGSGKTTLAAILSKHLNKQSLIIPILYPLITPKELITATARYLGIQDFSDPGLLCIEAIKSELLKINQSERNCVLIIDEAQLISNDLLKQLLIFSNLETEQYKLLQILLLGQKELAARLNNKNMRQLMQRIAVNVSLEPMNKNQIIQYIYHRLNTAGGKIEIFTPEALEQIAALSQGLPRIINLLCDAALMDAFIHKKNRVSTANIQKAGHNGPDVPAKNPYPEHGLEKSKHISKKDYYFQPKVIEKKQKKINIWIAAAFIFMIVFFVFTNRVVKKEDLKEPVRKKIIKHQALRPKQNQEQNQESDTKAIPEIREEKPGENIKYPYSIMLASFRNLKNTENAIDIFRKKGLVPFWVKFDMGKKGVWFGIYTGLFSSISEAEAKIQEHGLTGAVIKNTKYAVQIEDNLTQQDLELKTFLLSNQGVSFYTLNTEPLDRLYVGAFLTPQGADQQKKELTAMGIKCRVVER</sequence>
<proteinExistence type="predicted"/>
<dbReference type="SMART" id="SM00382">
    <property type="entry name" value="AAA"/>
    <property type="match status" value="1"/>
</dbReference>
<dbReference type="EMBL" id="CP061799">
    <property type="protein sequence ID" value="QTA83323.1"/>
    <property type="molecule type" value="Genomic_DNA"/>
</dbReference>
<feature type="domain" description="SPOR" evidence="3">
    <location>
        <begin position="371"/>
        <end position="452"/>
    </location>
</feature>
<dbReference type="AlphaFoldDB" id="A0A975GJZ9"/>